<evidence type="ECO:0000256" key="1">
    <source>
        <dbReference type="PROSITE-ProRule" id="PRU00169"/>
    </source>
</evidence>
<dbReference type="SUPFAM" id="SSF52172">
    <property type="entry name" value="CheY-like"/>
    <property type="match status" value="1"/>
</dbReference>
<dbReference type="InterPro" id="IPR001789">
    <property type="entry name" value="Sig_transdc_resp-reg_receiver"/>
</dbReference>
<feature type="modified residue" description="4-aspartylphosphate" evidence="1">
    <location>
        <position position="69"/>
    </location>
</feature>
<accession>A0AA94FC64</accession>
<dbReference type="PROSITE" id="PS50110">
    <property type="entry name" value="RESPONSE_REGULATORY"/>
    <property type="match status" value="1"/>
</dbReference>
<dbReference type="EMBL" id="NXIG01000006">
    <property type="protein sequence ID" value="RXI30554.1"/>
    <property type="molecule type" value="Genomic_DNA"/>
</dbReference>
<dbReference type="InterPro" id="IPR011006">
    <property type="entry name" value="CheY-like_superfamily"/>
</dbReference>
<dbReference type="AlphaFoldDB" id="A0AA94FC64"/>
<dbReference type="CDD" id="cd00156">
    <property type="entry name" value="REC"/>
    <property type="match status" value="1"/>
</dbReference>
<reference evidence="3 4" key="1">
    <citation type="submission" date="2017-09" db="EMBL/GenBank/DDBJ databases">
        <title>Genomics of the genus Arcobacter.</title>
        <authorList>
            <person name="Perez-Cataluna A."/>
            <person name="Figueras M.J."/>
            <person name="Salas-Masso N."/>
        </authorList>
    </citation>
    <scope>NUCLEOTIDE SEQUENCE [LARGE SCALE GENOMIC DNA]</scope>
    <source>
        <strain evidence="3 4">CECT 7837</strain>
    </source>
</reference>
<organism evidence="3 4">
    <name type="scientific">Arcobacter ellisii</name>
    <dbReference type="NCBI Taxonomy" id="913109"/>
    <lineage>
        <taxon>Bacteria</taxon>
        <taxon>Pseudomonadati</taxon>
        <taxon>Campylobacterota</taxon>
        <taxon>Epsilonproteobacteria</taxon>
        <taxon>Campylobacterales</taxon>
        <taxon>Arcobacteraceae</taxon>
        <taxon>Arcobacter</taxon>
    </lineage>
</organism>
<dbReference type="Proteomes" id="UP000290588">
    <property type="component" value="Unassembled WGS sequence"/>
</dbReference>
<feature type="domain" description="Response regulatory" evidence="2">
    <location>
        <begin position="20"/>
        <end position="135"/>
    </location>
</feature>
<name>A0AA94FC64_9BACT</name>
<dbReference type="Gene3D" id="3.40.50.2300">
    <property type="match status" value="1"/>
</dbReference>
<evidence type="ECO:0000313" key="4">
    <source>
        <dbReference type="Proteomes" id="UP000290588"/>
    </source>
</evidence>
<sequence>MLGYLVLNVFLLTYFTKKLDLVIIEKNSSITDKYNDYLQSIFKNVKNYDSQEEFLIDLNENNFDILLLDNEVIDIESTFLFIKEIHKINPLIKIILFSKYVDYHILIKCFKYNVTGFMSFNSNEQDLKDFLKISVRRLLLNNSHKFNENKNKFDVIDCLNFLKEEEAKLNLVNHFKGIAIIRAAQILEFDEQIIKMKADNTQLRTMKKDNQVVISSIHLGVEILTTTQFVDLEKDEIHLKYNNLIDSYVHHRKTPRVDPKKGSNVIIELNKKLIKIDIVNISINHVLCLSKDLIPDLKIHSNVKISINCNINQKNSNNLNYIIKTTAFVKEIYSTADGEKILLRFKLNKQDYEILDSYISFRIKEIIMELKDITY</sequence>
<gene>
    <name evidence="3" type="ORF">CP962_07235</name>
</gene>
<proteinExistence type="predicted"/>
<protein>
    <recommendedName>
        <fullName evidence="2">Response regulatory domain-containing protein</fullName>
    </recommendedName>
</protein>
<comment type="caution">
    <text evidence="3">The sequence shown here is derived from an EMBL/GenBank/DDBJ whole genome shotgun (WGS) entry which is preliminary data.</text>
</comment>
<keyword evidence="1" id="KW-0597">Phosphoprotein</keyword>
<evidence type="ECO:0000313" key="3">
    <source>
        <dbReference type="EMBL" id="RXI30554.1"/>
    </source>
</evidence>
<evidence type="ECO:0000259" key="2">
    <source>
        <dbReference type="PROSITE" id="PS50110"/>
    </source>
</evidence>
<dbReference type="GO" id="GO:0000160">
    <property type="term" value="P:phosphorelay signal transduction system"/>
    <property type="evidence" value="ECO:0007669"/>
    <property type="project" value="InterPro"/>
</dbReference>